<evidence type="ECO:0000259" key="6">
    <source>
        <dbReference type="Pfam" id="PF02782"/>
    </source>
</evidence>
<dbReference type="SUPFAM" id="SSF53067">
    <property type="entry name" value="Actin-like ATPase domain"/>
    <property type="match status" value="2"/>
</dbReference>
<dbReference type="EMBL" id="BONC01000009">
    <property type="protein sequence ID" value="GIF55740.1"/>
    <property type="molecule type" value="Genomic_DNA"/>
</dbReference>
<sequence length="480" mass="48962">MTSAVLAVDVGSSAIRAAVVDESGNVRAERRVERQDAESGLTFDAEVLWHQVVATAAAVTGGHGHDIRGIGIAGHIGTVLTDRSLAPVGPAHGWADSAGLAELRERLGERAAAVLRASGRPTVTGGALAALVHLRTTDPPVFARVAYALQPKDFLVARLTGVVATDHTSAAYFGASAVRERDWSAATIAAAGLDPGLFPAQHPSTGVVGSTSPAVTRLLGLARDVPVVGGGPDGTVGATLVAGTRTDAVADVAGTTDVLVRVLDHPADPPPGATLNPYTSPGLWTVGGATGMTGGAVSWWAQLLGYAGPAAALERLGTEMDRIGPGAGGVLADPNLSGSRFPRWSPATRGSVSGLRADHGPAHVLLAVLESVAYAVREGVDRLAADPGLSIVLAGGTARSPRLARLRADVLGRPVTVCTEPDVSLKGAALLALTGTGGPPLDEQARLLRGPLHTYDPEPARAARYEHLYRDWRAATGGEA</sequence>
<evidence type="ECO:0000313" key="7">
    <source>
        <dbReference type="EMBL" id="GIF55740.1"/>
    </source>
</evidence>
<dbReference type="PANTHER" id="PTHR43095">
    <property type="entry name" value="SUGAR KINASE"/>
    <property type="match status" value="1"/>
</dbReference>
<dbReference type="Pfam" id="PF00370">
    <property type="entry name" value="FGGY_N"/>
    <property type="match status" value="1"/>
</dbReference>
<keyword evidence="3 4" id="KW-0418">Kinase</keyword>
<dbReference type="InterPro" id="IPR018485">
    <property type="entry name" value="FGGY_C"/>
</dbReference>
<comment type="caution">
    <text evidence="7">The sequence shown here is derived from an EMBL/GenBank/DDBJ whole genome shotgun (WGS) entry which is preliminary data.</text>
</comment>
<evidence type="ECO:0000256" key="1">
    <source>
        <dbReference type="ARBA" id="ARBA00009156"/>
    </source>
</evidence>
<gene>
    <name evidence="7" type="ORF">Air01nite_18350</name>
</gene>
<keyword evidence="2 4" id="KW-0808">Transferase</keyword>
<dbReference type="InterPro" id="IPR043129">
    <property type="entry name" value="ATPase_NBD"/>
</dbReference>
<dbReference type="Pfam" id="PF02782">
    <property type="entry name" value="FGGY_C"/>
    <property type="match status" value="1"/>
</dbReference>
<dbReference type="InterPro" id="IPR000577">
    <property type="entry name" value="Carb_kinase_FGGY"/>
</dbReference>
<accession>A0ABQ4BZ16</accession>
<organism evidence="7 8">
    <name type="scientific">Asanoa iriomotensis</name>
    <dbReference type="NCBI Taxonomy" id="234613"/>
    <lineage>
        <taxon>Bacteria</taxon>
        <taxon>Bacillati</taxon>
        <taxon>Actinomycetota</taxon>
        <taxon>Actinomycetes</taxon>
        <taxon>Micromonosporales</taxon>
        <taxon>Micromonosporaceae</taxon>
        <taxon>Asanoa</taxon>
    </lineage>
</organism>
<dbReference type="InterPro" id="IPR018483">
    <property type="entry name" value="Carb_kinase_FGGY_CS"/>
</dbReference>
<dbReference type="PANTHER" id="PTHR43095:SF2">
    <property type="entry name" value="GLUCONOKINASE"/>
    <property type="match status" value="1"/>
</dbReference>
<dbReference type="Proteomes" id="UP000624325">
    <property type="component" value="Unassembled WGS sequence"/>
</dbReference>
<evidence type="ECO:0000259" key="5">
    <source>
        <dbReference type="Pfam" id="PF00370"/>
    </source>
</evidence>
<dbReference type="InterPro" id="IPR050406">
    <property type="entry name" value="FGGY_Carb_Kinase"/>
</dbReference>
<evidence type="ECO:0000256" key="3">
    <source>
        <dbReference type="ARBA" id="ARBA00022777"/>
    </source>
</evidence>
<evidence type="ECO:0000313" key="8">
    <source>
        <dbReference type="Proteomes" id="UP000624325"/>
    </source>
</evidence>
<feature type="domain" description="Carbohydrate kinase FGGY N-terminal" evidence="5">
    <location>
        <begin position="5"/>
        <end position="238"/>
    </location>
</feature>
<proteinExistence type="inferred from homology"/>
<keyword evidence="8" id="KW-1185">Reference proteome</keyword>
<reference evidence="7 8" key="1">
    <citation type="submission" date="2021-01" db="EMBL/GenBank/DDBJ databases">
        <title>Whole genome shotgun sequence of Asanoa iriomotensis NBRC 100142.</title>
        <authorList>
            <person name="Komaki H."/>
            <person name="Tamura T."/>
        </authorList>
    </citation>
    <scope>NUCLEOTIDE SEQUENCE [LARGE SCALE GENOMIC DNA]</scope>
    <source>
        <strain evidence="7 8">NBRC 100142</strain>
    </source>
</reference>
<dbReference type="PROSITE" id="PS00445">
    <property type="entry name" value="FGGY_KINASES_2"/>
    <property type="match status" value="1"/>
</dbReference>
<dbReference type="Gene3D" id="3.30.420.40">
    <property type="match status" value="2"/>
</dbReference>
<evidence type="ECO:0000256" key="4">
    <source>
        <dbReference type="RuleBase" id="RU003733"/>
    </source>
</evidence>
<feature type="domain" description="Carbohydrate kinase FGGY C-terminal" evidence="6">
    <location>
        <begin position="252"/>
        <end position="433"/>
    </location>
</feature>
<evidence type="ECO:0000256" key="2">
    <source>
        <dbReference type="ARBA" id="ARBA00022679"/>
    </source>
</evidence>
<dbReference type="RefSeq" id="WP_203701545.1">
    <property type="nucleotide sequence ID" value="NZ_BAAALU010000010.1"/>
</dbReference>
<protein>
    <submittedName>
        <fullName evidence="7">Sugar kinase</fullName>
    </submittedName>
</protein>
<comment type="similarity">
    <text evidence="1 4">Belongs to the FGGY kinase family.</text>
</comment>
<dbReference type="PIRSF" id="PIRSF000538">
    <property type="entry name" value="GlpK"/>
    <property type="match status" value="1"/>
</dbReference>
<dbReference type="GO" id="GO:0016301">
    <property type="term" value="F:kinase activity"/>
    <property type="evidence" value="ECO:0007669"/>
    <property type="project" value="UniProtKB-KW"/>
</dbReference>
<name>A0ABQ4BZ16_9ACTN</name>
<dbReference type="InterPro" id="IPR018484">
    <property type="entry name" value="FGGY_N"/>
</dbReference>